<name>A0ABZ2XTV3_9RHOB</name>
<gene>
    <name evidence="3" type="ORF">QEZ52_02985</name>
</gene>
<evidence type="ECO:0000313" key="3">
    <source>
        <dbReference type="EMBL" id="WZK89530.1"/>
    </source>
</evidence>
<dbReference type="InterPro" id="IPR056362">
    <property type="entry name" value="AtuA-like_ferredoxin_dom"/>
</dbReference>
<feature type="domain" description="AtuA-like ferredoxin-fold" evidence="2">
    <location>
        <begin position="482"/>
        <end position="579"/>
    </location>
</feature>
<organism evidence="3 4">
    <name type="scientific">Aliisedimentitalea scapharcae</name>
    <dbReference type="NCBI Taxonomy" id="1524259"/>
    <lineage>
        <taxon>Bacteria</taxon>
        <taxon>Pseudomonadati</taxon>
        <taxon>Pseudomonadota</taxon>
        <taxon>Alphaproteobacteria</taxon>
        <taxon>Rhodobacterales</taxon>
        <taxon>Roseobacteraceae</taxon>
        <taxon>Aliisedimentitalea</taxon>
    </lineage>
</organism>
<feature type="domain" description="Acyclic terpene utilisation N-terminal" evidence="1">
    <location>
        <begin position="5"/>
        <end position="442"/>
    </location>
</feature>
<dbReference type="PANTHER" id="PTHR47708:SF2">
    <property type="entry name" value="SI:CH73-132F6.5"/>
    <property type="match status" value="1"/>
</dbReference>
<dbReference type="RefSeq" id="WP_406647858.1">
    <property type="nucleotide sequence ID" value="NZ_CP123584.1"/>
</dbReference>
<dbReference type="Pfam" id="PF07287">
    <property type="entry name" value="AtuA"/>
    <property type="match status" value="1"/>
</dbReference>
<accession>A0ABZ2XTV3</accession>
<dbReference type="EMBL" id="CP123584">
    <property type="protein sequence ID" value="WZK89530.1"/>
    <property type="molecule type" value="Genomic_DNA"/>
</dbReference>
<protein>
    <submittedName>
        <fullName evidence="3">DUF1446 domain-containing protein</fullName>
    </submittedName>
</protein>
<evidence type="ECO:0000259" key="1">
    <source>
        <dbReference type="Pfam" id="PF07287"/>
    </source>
</evidence>
<keyword evidence="4" id="KW-1185">Reference proteome</keyword>
<dbReference type="Proteomes" id="UP001623232">
    <property type="component" value="Chromosome"/>
</dbReference>
<reference evidence="3 4" key="1">
    <citation type="submission" date="2023-04" db="EMBL/GenBank/DDBJ databases">
        <title>Complete genome sequence of Alisedimentitalea scapharcae.</title>
        <authorList>
            <person name="Rong J.-C."/>
            <person name="Yi M.-L."/>
            <person name="Zhao Q."/>
        </authorList>
    </citation>
    <scope>NUCLEOTIDE SEQUENCE [LARGE SCALE GENOMIC DNA]</scope>
    <source>
        <strain evidence="3 4">KCTC 42119</strain>
    </source>
</reference>
<dbReference type="InterPro" id="IPR010839">
    <property type="entry name" value="AtuA_N"/>
</dbReference>
<evidence type="ECO:0000259" key="2">
    <source>
        <dbReference type="Pfam" id="PF23544"/>
    </source>
</evidence>
<sequence>MTKALRIGGACGFWGETAMATPQLLAGDGVDVLVYDYLAEITMSILARAQQKNPERGYATDFVGGVLADSLDEIAKQGVRVLSNAGGVNPQACAQAVQALIKDKGLSLKVAVVEGDDLMGRSAEFADKTEMFSGAPMPGADRILSMNAYLGAWPIVAALNAGADIVITGRCVDSALTLAACIHRFGWESDAYDQLAAGSLAGHLLECGPQSTGGNFTDWQLAGDLAGIGYPVVEIQGCGDMTVTKPAGTQGIVSPAAVCEQMLYEIGDPQAYVLPDVICDFSQVVLEQVGSERVAVRGAKGRAPTGQVKVSVTWLDGYRAGYLFQFNGVNARRKAQNFARIGLDRAQKALRKMGGGDYSDVSIETFGGRPGDGPYEEIALKTAVRHQDPRAVGLFLKELIGAALATPPGLHGFTGAGRPKPSPVVALFSFLVDSEILDQRIEIEGRMERPAHRAHGPSTDTSMDRCVPHDVDGQAGPTVTCRLEELAWARSGDKGDKANIGVIARHPDYMPWIWKSLTPHVVTRRFKGEINGPVERFYLPGSVSMNILLHEALGGGGVSSLRNDSQAKSFAQVLLDLPVNIPEHLLHCKPG</sequence>
<dbReference type="PANTHER" id="PTHR47708">
    <property type="match status" value="1"/>
</dbReference>
<proteinExistence type="predicted"/>
<evidence type="ECO:0000313" key="4">
    <source>
        <dbReference type="Proteomes" id="UP001623232"/>
    </source>
</evidence>
<dbReference type="Pfam" id="PF23544">
    <property type="entry name" value="AtuA_ferredoxin"/>
    <property type="match status" value="1"/>
</dbReference>